<comment type="caution">
    <text evidence="1">The sequence shown here is derived from an EMBL/GenBank/DDBJ whole genome shotgun (WGS) entry which is preliminary data.</text>
</comment>
<accession>A0ACC2HZ19</accession>
<dbReference type="EMBL" id="JAPHNI010000814">
    <property type="protein sequence ID" value="KAJ8108038.1"/>
    <property type="molecule type" value="Genomic_DNA"/>
</dbReference>
<evidence type="ECO:0000313" key="1">
    <source>
        <dbReference type="EMBL" id="KAJ8108038.1"/>
    </source>
</evidence>
<dbReference type="Proteomes" id="UP001153331">
    <property type="component" value="Unassembled WGS sequence"/>
</dbReference>
<keyword evidence="2" id="KW-1185">Reference proteome</keyword>
<proteinExistence type="predicted"/>
<gene>
    <name evidence="1" type="ORF">OPT61_g8451</name>
</gene>
<organism evidence="1 2">
    <name type="scientific">Boeremia exigua</name>
    <dbReference type="NCBI Taxonomy" id="749465"/>
    <lineage>
        <taxon>Eukaryota</taxon>
        <taxon>Fungi</taxon>
        <taxon>Dikarya</taxon>
        <taxon>Ascomycota</taxon>
        <taxon>Pezizomycotina</taxon>
        <taxon>Dothideomycetes</taxon>
        <taxon>Pleosporomycetidae</taxon>
        <taxon>Pleosporales</taxon>
        <taxon>Pleosporineae</taxon>
        <taxon>Didymellaceae</taxon>
        <taxon>Boeremia</taxon>
    </lineage>
</organism>
<sequence length="2021" mass="223038">MGSKNRKREREPVQAENVEEAPAKRRKQLTEEHLKLSKLYEDLAAESDEVRFEAAKQLIVKFSPESKPAAKEVETALTRLIKGLCSQRKAARVGFSLTLTELLRQIFGGIKIEGLDHDVASIIRMVDEKTEIEGNVPGRARRDHLIGKLFGYKAIMQSTIVIEPELSMECWNKLLDHIYGMARDIPWLREECGLVLVEAVKSLKAQPQFEQCAEEAIKRLTPFKLVSTPQGVAVWLTVRTSYEQVLPEGVWYQKDPLSRKERSRLAKLMKEDFHVDSENAKDEAIKSAAANPNPTFAWNLVFGETLRRDEESKGSAKEPPKPEFPQLWIDIVDNNLFSATSSHERKSWGFKLFSNLITQVPAWAIPALFSPNLMRTIVNQSKKDDRFLHTSALAALRSVQSRVESDSSSAFPIVAALTTKHGSVDFDRATKTKTLEQILLLADDGALKKIVRHLKSIILRPETEEQNVADSRRQSIADLLVGTVKQYKRYDGLSEDVFDGDNWLRSILELLVEQAYFTPTKDVKTGKVPLPPISEASRTMFQERLSSCLTKLLSVEVGTKSSFAKMIINMVQSKNASKKTLDPVFKAEANVTETIEKAFETLDKISKKGSIGGNKMAAEGFILLYALTLLQVHNGDGDAIMMLDDLDASRKAMAKNKDSGEGSDAFVEIILSFIGNPRTLFRKIGEEAFSIFASEIGSEGLQSLAEILDTEENLEGQKELFNQGDEDAEDAKSDDDSEDASEMDSDVEMIDSDVEMVNGDADDSDDESSGSDSSDNNSTDSDDDEEDDAELTQFNNLLQLTLGTAKADMDGDDDSDESDMDDEQMMALDPQLSKIFKQRSQVTSKKKDREDAKQNVVQFKSRVLDLLAIYLDKQYSNALTLEVLLPVLRRTRASANKQLAEKSGKLLKAYFDTRSKHKAPLPKPEAVETVWAILKGIHEEAKNGGGAKAHADVCSSASLHVVKVLVGLDRANYAGVVDVYAETQKQWFADKKSPLQPTLFSQFQNWSMNAQKQGNENLALVLLVMCHCCPTCSVATVEAISTAVAHTTLTASDLQTDPGLLETASNLLSSLVRLLRDHLWFGYTHNPYCTCHVGLYTACQPTAQPACFTVPMAGASLLAEHGLDIRRGMGGPAANRTVVYRRMTGFGEYSHRWRSNADRLQVDLVVPDFVRYKHGSPSCSLAVQAACSQYGVDAGITRFITLFRRVAWTSRGCFARALCFLQTVRSVALRLREAKSQSNIFAGWRPSTLTAVCCSNLHSDLYSNTGSSPHTASRLRTLDVCVDIVAARLSTPEDSIAASFGRCVVGPPIMAGLTPSPDISPVSAATTNGLFPRDSFCLNLSTLPDASGFMLKSALRSPHLLESPNGLFFGGGGLNSYRKRPRNMSQSSGTDREMSANGTPPALNQGGTTAPTSINSNGTSSEPRPPNKKRPSTDTIDYPRRRATIAVLQVVSFCLLPTDDHSARSAELNAECIYREPGIKLDAGDKLILEHLNRIEGLLQTSLTSTFSLATHSPTTSNATSEDYLGRSNGHMPNLGMVQPINGIGTWTNHPSNISTMPKTHNTAALNLLSSPMIRELVSRPYDPKILLQLEMSREPVNLGTSRGLDLSNTGPYVQAYFERVNVFYACVNPYNWSSYYQTALAHGFRGGPESCIVLLVLALGHAGSTGSITLQNPEKDPPGLPYFAAAWDLLPSVMTRNNMVAAQCQILAAAYLVYLVRPVEAWNVLSGASMKLQLLLSAPGRVSPAEEELGRRVYWNAVMIESDLLAELDLPHSGISQFEEGFSLPTGFEDMGTEAVGRDELWYFLAEIALRRLLNRVSSMLYIRTTPYSKGPAATSIAQLDPLVVELDFQLNQWYAGLPPAMQFPLDRVPLQNPVQTVLRLRYFACRTIIFRPYVLLVLQDESLALDSSVQDNCHKCLEACVRQLEYITAHHAGHLPYLFQGALSIVSQTLLIMGATMTQSLSQLLPPPATMDDIINNVVLEIDRYAHLAPSIRLSAELVREAEGKRQMWLRTAGLKFDA</sequence>
<reference evidence="1" key="1">
    <citation type="submission" date="2022-11" db="EMBL/GenBank/DDBJ databases">
        <title>Genome Sequence of Boeremia exigua.</title>
        <authorList>
            <person name="Buettner E."/>
        </authorList>
    </citation>
    <scope>NUCLEOTIDE SEQUENCE</scope>
    <source>
        <strain evidence="1">CU02</strain>
    </source>
</reference>
<name>A0ACC2HZ19_9PLEO</name>
<protein>
    <submittedName>
        <fullName evidence="1">Uncharacterized protein</fullName>
    </submittedName>
</protein>
<evidence type="ECO:0000313" key="2">
    <source>
        <dbReference type="Proteomes" id="UP001153331"/>
    </source>
</evidence>